<dbReference type="EMBL" id="CAIJEO010000013">
    <property type="protein sequence ID" value="CAD0101075.1"/>
    <property type="molecule type" value="Genomic_DNA"/>
</dbReference>
<comment type="caution">
    <text evidence="1">The sequence shown here is derived from an EMBL/GenBank/DDBJ whole genome shotgun (WGS) entry which is preliminary data.</text>
</comment>
<dbReference type="Proteomes" id="UP000714618">
    <property type="component" value="Unassembled WGS sequence"/>
</dbReference>
<organism evidence="1 2">
    <name type="scientific">Aureobasidium mustum</name>
    <dbReference type="NCBI Taxonomy" id="2773714"/>
    <lineage>
        <taxon>Eukaryota</taxon>
        <taxon>Fungi</taxon>
        <taxon>Dikarya</taxon>
        <taxon>Ascomycota</taxon>
        <taxon>Pezizomycotina</taxon>
        <taxon>Dothideomycetes</taxon>
        <taxon>Dothideomycetidae</taxon>
        <taxon>Dothideales</taxon>
        <taxon>Saccotheciaceae</taxon>
        <taxon>Aureobasidium</taxon>
    </lineage>
</organism>
<feature type="non-terminal residue" evidence="1">
    <location>
        <position position="384"/>
    </location>
</feature>
<proteinExistence type="predicted"/>
<dbReference type="OrthoDB" id="3938140at2759"/>
<evidence type="ECO:0000313" key="2">
    <source>
        <dbReference type="Proteomes" id="UP000714618"/>
    </source>
</evidence>
<dbReference type="AlphaFoldDB" id="A0A9N8KB84"/>
<name>A0A9N8KB84_9PEZI</name>
<accession>A0A9N8KB84</accession>
<gene>
    <name evidence="1" type="ORF">AWRI4233_LOCUS9900</name>
</gene>
<sequence length="384" mass="42256">VEILYGHDLYCRTLPPSPSKMFSQRLLFFVTFLTLALGVLSSPLQARATSKCAARDIAIVRRTVNDENYFCRWWLSDIRTRSPFLEFTHPQVTDLCKCISSSSTASKPKREEGSVEAILEKRQSQASCEAEMSKQFTEPWHFCTFYNAYPRTTSPFALYSAKQLLTLCKCVVTKQTSSVPFCSSQSTLLASKPTLLSQASEYCTSLLRPTVFAVKTITKGSTIMKTKTQGTSIASLTSTIRRASTVNEISTEKVIQSVTAKSTATKTSIVVQYIDTTNLGTVSVAIDTKTSVQTVNVAEVGTQTVEIASLARRYTPAPLAVPSFWKTLAPSQATQACNCIMKPGSLKPATVYTSYTTTLSTTTSFTTKQAQNSQEHLASYFDDF</sequence>
<evidence type="ECO:0000313" key="1">
    <source>
        <dbReference type="EMBL" id="CAD0101075.1"/>
    </source>
</evidence>
<protein>
    <submittedName>
        <fullName evidence="1">Uncharacterized protein</fullName>
    </submittedName>
</protein>
<reference evidence="1" key="1">
    <citation type="submission" date="2020-06" db="EMBL/GenBank/DDBJ databases">
        <authorList>
            <person name="Onetto C."/>
        </authorList>
    </citation>
    <scope>NUCLEOTIDE SEQUENCE</scope>
</reference>
<keyword evidence="2" id="KW-1185">Reference proteome</keyword>